<dbReference type="GO" id="GO:0003723">
    <property type="term" value="F:RNA binding"/>
    <property type="evidence" value="ECO:0007669"/>
    <property type="project" value="UniProtKB-UniRule"/>
</dbReference>
<dbReference type="InterPro" id="IPR000037">
    <property type="entry name" value="SsrA-bd_prot"/>
</dbReference>
<sequence>MMIESILNKKARYDYEIIDRLETGIVLRGTEVKSIRQGQANLKDSFAMVKGRELFLFNMHVSPYDHGNRYNLEATRPRKLLLHREQIRKLTAQQKEKSLSLIPLSLYFVKGKVKIDLALAKGKKQYDRREDIKKRDVDREMRGTNKGRFRG</sequence>
<dbReference type="Pfam" id="PF01668">
    <property type="entry name" value="SmpB"/>
    <property type="match status" value="1"/>
</dbReference>
<dbReference type="GO" id="GO:0070929">
    <property type="term" value="P:trans-translation"/>
    <property type="evidence" value="ECO:0007669"/>
    <property type="project" value="UniProtKB-UniRule"/>
</dbReference>
<dbReference type="Gene3D" id="2.40.280.10">
    <property type="match status" value="1"/>
</dbReference>
<dbReference type="InterPro" id="IPR020081">
    <property type="entry name" value="SsrA-bd_prot_CS"/>
</dbReference>
<evidence type="ECO:0000256" key="3">
    <source>
        <dbReference type="HAMAP-Rule" id="MF_00023"/>
    </source>
</evidence>
<dbReference type="HAMAP" id="MF_00023">
    <property type="entry name" value="SmpB"/>
    <property type="match status" value="1"/>
</dbReference>
<dbReference type="PANTHER" id="PTHR30308:SF2">
    <property type="entry name" value="SSRA-BINDING PROTEIN"/>
    <property type="match status" value="1"/>
</dbReference>
<evidence type="ECO:0000256" key="1">
    <source>
        <dbReference type="ARBA" id="ARBA00022490"/>
    </source>
</evidence>
<proteinExistence type="inferred from homology"/>
<dbReference type="Proteomes" id="UP000177230">
    <property type="component" value="Unassembled WGS sequence"/>
</dbReference>
<accession>A0A1F5RHH2</accession>
<dbReference type="CDD" id="cd09294">
    <property type="entry name" value="SmpB"/>
    <property type="match status" value="1"/>
</dbReference>
<organism evidence="5 6">
    <name type="scientific">Candidatus Edwardsbacteria bacterium GWF2_54_11</name>
    <dbReference type="NCBI Taxonomy" id="1817851"/>
    <lineage>
        <taxon>Bacteria</taxon>
        <taxon>Candidatus Edwardsiibacteriota</taxon>
    </lineage>
</organism>
<name>A0A1F5RHH2_9BACT</name>
<comment type="subcellular location">
    <subcellularLocation>
        <location evidence="3">Cytoplasm</location>
    </subcellularLocation>
    <text evidence="3">The tmRNA-SmpB complex associates with stalled 70S ribosomes.</text>
</comment>
<comment type="similarity">
    <text evidence="3">Belongs to the SmpB family.</text>
</comment>
<dbReference type="SUPFAM" id="SSF74982">
    <property type="entry name" value="Small protein B (SmpB)"/>
    <property type="match status" value="1"/>
</dbReference>
<keyword evidence="1 3" id="KW-0963">Cytoplasm</keyword>
<reference evidence="5 6" key="1">
    <citation type="journal article" date="2016" name="Nat. Commun.">
        <title>Thousands of microbial genomes shed light on interconnected biogeochemical processes in an aquifer system.</title>
        <authorList>
            <person name="Anantharaman K."/>
            <person name="Brown C.T."/>
            <person name="Hug L.A."/>
            <person name="Sharon I."/>
            <person name="Castelle C.J."/>
            <person name="Probst A.J."/>
            <person name="Thomas B.C."/>
            <person name="Singh A."/>
            <person name="Wilkins M.J."/>
            <person name="Karaoz U."/>
            <person name="Brodie E.L."/>
            <person name="Williams K.H."/>
            <person name="Hubbard S.S."/>
            <person name="Banfield J.F."/>
        </authorList>
    </citation>
    <scope>NUCLEOTIDE SEQUENCE [LARGE SCALE GENOMIC DNA]</scope>
</reference>
<evidence type="ECO:0000313" key="5">
    <source>
        <dbReference type="EMBL" id="OGF13866.1"/>
    </source>
</evidence>
<evidence type="ECO:0000256" key="2">
    <source>
        <dbReference type="ARBA" id="ARBA00022884"/>
    </source>
</evidence>
<dbReference type="PROSITE" id="PS01317">
    <property type="entry name" value="SSRP"/>
    <property type="match status" value="1"/>
</dbReference>
<dbReference type="GO" id="GO:0070930">
    <property type="term" value="P:trans-translation-dependent protein tagging"/>
    <property type="evidence" value="ECO:0007669"/>
    <property type="project" value="TreeGrafter"/>
</dbReference>
<gene>
    <name evidence="3" type="primary">smpB</name>
    <name evidence="5" type="ORF">A2024_10495</name>
</gene>
<comment type="caution">
    <text evidence="5">The sequence shown here is derived from an EMBL/GenBank/DDBJ whole genome shotgun (WGS) entry which is preliminary data.</text>
</comment>
<feature type="region of interest" description="Disordered" evidence="4">
    <location>
        <begin position="129"/>
        <end position="151"/>
    </location>
</feature>
<evidence type="ECO:0000313" key="6">
    <source>
        <dbReference type="Proteomes" id="UP000177230"/>
    </source>
</evidence>
<dbReference type="PANTHER" id="PTHR30308">
    <property type="entry name" value="TMRNA-BINDING COMPONENT OF TRANS-TRANSLATION TAGGING COMPLEX"/>
    <property type="match status" value="1"/>
</dbReference>
<dbReference type="AlphaFoldDB" id="A0A1F5RHH2"/>
<dbReference type="InterPro" id="IPR023620">
    <property type="entry name" value="SmpB"/>
</dbReference>
<keyword evidence="2 3" id="KW-0694">RNA-binding</keyword>
<dbReference type="EMBL" id="MFFM01000011">
    <property type="protein sequence ID" value="OGF13866.1"/>
    <property type="molecule type" value="Genomic_DNA"/>
</dbReference>
<dbReference type="GO" id="GO:0005829">
    <property type="term" value="C:cytosol"/>
    <property type="evidence" value="ECO:0007669"/>
    <property type="project" value="TreeGrafter"/>
</dbReference>
<dbReference type="NCBIfam" id="TIGR00086">
    <property type="entry name" value="smpB"/>
    <property type="match status" value="1"/>
</dbReference>
<dbReference type="NCBIfam" id="NF003843">
    <property type="entry name" value="PRK05422.1"/>
    <property type="match status" value="1"/>
</dbReference>
<protein>
    <recommendedName>
        <fullName evidence="3">SsrA-binding protein</fullName>
    </recommendedName>
    <alternativeName>
        <fullName evidence="3">Small protein B</fullName>
    </alternativeName>
</protein>
<feature type="compositionally biased region" description="Basic and acidic residues" evidence="4">
    <location>
        <begin position="129"/>
        <end position="143"/>
    </location>
</feature>
<evidence type="ECO:0000256" key="4">
    <source>
        <dbReference type="SAM" id="MobiDB-lite"/>
    </source>
</evidence>
<comment type="function">
    <text evidence="3">Required for rescue of stalled ribosomes mediated by trans-translation. Binds to transfer-messenger RNA (tmRNA), required for stable association of tmRNA with ribosomes. tmRNA and SmpB together mimic tRNA shape, replacing the anticodon stem-loop with SmpB. tmRNA is encoded by the ssrA gene; the 2 termini fold to resemble tRNA(Ala) and it encodes a 'tag peptide', a short internal open reading frame. During trans-translation Ala-aminoacylated tmRNA acts like a tRNA, entering the A-site of stalled ribosomes, displacing the stalled mRNA. The ribosome then switches to translate the ORF on the tmRNA; the nascent peptide is terminated with the 'tag peptide' encoded by the tmRNA and targeted for degradation. The ribosome is freed to recommence translation, which seems to be the essential function of trans-translation.</text>
</comment>